<gene>
    <name evidence="4" type="ORF">IAA93_05860</name>
</gene>
<comment type="pathway">
    <text evidence="1">Cofactor biosynthesis; thiamine diphosphate biosynthesis.</text>
</comment>
<dbReference type="InterPro" id="IPR013785">
    <property type="entry name" value="Aldolase_TIM"/>
</dbReference>
<dbReference type="CDD" id="cd00564">
    <property type="entry name" value="TMP_TenI"/>
    <property type="match status" value="1"/>
</dbReference>
<reference evidence="4" key="2">
    <citation type="submission" date="2021-04" db="EMBL/GenBank/DDBJ databases">
        <authorList>
            <person name="Gilroy R."/>
        </authorList>
    </citation>
    <scope>NUCLEOTIDE SEQUENCE</scope>
    <source>
        <strain evidence="4">MalCec1-1739</strain>
    </source>
</reference>
<dbReference type="InterPro" id="IPR022998">
    <property type="entry name" value="ThiamineP_synth_TenI"/>
</dbReference>
<dbReference type="AlphaFoldDB" id="A0A9D2UJ22"/>
<accession>A0A9D2UJ22</accession>
<dbReference type="GO" id="GO:0004789">
    <property type="term" value="F:thiamine-phosphate diphosphorylase activity"/>
    <property type="evidence" value="ECO:0007669"/>
    <property type="project" value="TreeGrafter"/>
</dbReference>
<protein>
    <submittedName>
        <fullName evidence="4">Thiamine phosphate synthase</fullName>
    </submittedName>
</protein>
<dbReference type="GO" id="GO:0005737">
    <property type="term" value="C:cytoplasm"/>
    <property type="evidence" value="ECO:0007669"/>
    <property type="project" value="TreeGrafter"/>
</dbReference>
<keyword evidence="2" id="KW-0784">Thiamine biosynthesis</keyword>
<dbReference type="PANTHER" id="PTHR20857:SF15">
    <property type="entry name" value="THIAMINE-PHOSPHATE SYNTHASE"/>
    <property type="match status" value="1"/>
</dbReference>
<dbReference type="GO" id="GO:0009228">
    <property type="term" value="P:thiamine biosynthetic process"/>
    <property type="evidence" value="ECO:0007669"/>
    <property type="project" value="UniProtKB-KW"/>
</dbReference>
<reference evidence="4" key="1">
    <citation type="journal article" date="2021" name="PeerJ">
        <title>Extensive microbial diversity within the chicken gut microbiome revealed by metagenomics and culture.</title>
        <authorList>
            <person name="Gilroy R."/>
            <person name="Ravi A."/>
            <person name="Getino M."/>
            <person name="Pursley I."/>
            <person name="Horton D.L."/>
            <person name="Alikhan N.F."/>
            <person name="Baker D."/>
            <person name="Gharbi K."/>
            <person name="Hall N."/>
            <person name="Watson M."/>
            <person name="Adriaenssens E.M."/>
            <person name="Foster-Nyarko E."/>
            <person name="Jarju S."/>
            <person name="Secka A."/>
            <person name="Antonio M."/>
            <person name="Oren A."/>
            <person name="Chaudhuri R.R."/>
            <person name="La Ragione R."/>
            <person name="Hildebrand F."/>
            <person name="Pallen M.J."/>
        </authorList>
    </citation>
    <scope>NUCLEOTIDE SEQUENCE</scope>
    <source>
        <strain evidence="4">MalCec1-1739</strain>
    </source>
</reference>
<dbReference type="Pfam" id="PF02581">
    <property type="entry name" value="TMP-TENI"/>
    <property type="match status" value="1"/>
</dbReference>
<sequence>MLDGEAEVMSEMLAAGLPLLHLRKPGCTESQMASLIEALPSSYRDRMILHDWHRLAVTYGIGGIHLNSRNSNRLFGYSGRYSCSCHSLQEVALRKGDFDYVFLSPIFDSISKEGYGSHFTAGTLHKASLEGLIDRRVMALGGVWLGNLPILAKFGFGGAAMLGSVWGCFKSCGNRGAVAYLNRCIEVASTS</sequence>
<evidence type="ECO:0000313" key="4">
    <source>
        <dbReference type="EMBL" id="HJD53231.1"/>
    </source>
</evidence>
<dbReference type="Gene3D" id="3.20.20.70">
    <property type="entry name" value="Aldolase class I"/>
    <property type="match status" value="1"/>
</dbReference>
<dbReference type="EMBL" id="DWUP01000128">
    <property type="protein sequence ID" value="HJD53231.1"/>
    <property type="molecule type" value="Genomic_DNA"/>
</dbReference>
<feature type="domain" description="Thiamine phosphate synthase/TenI" evidence="3">
    <location>
        <begin position="6"/>
        <end position="163"/>
    </location>
</feature>
<dbReference type="InterPro" id="IPR036206">
    <property type="entry name" value="ThiamineP_synth_sf"/>
</dbReference>
<evidence type="ECO:0000256" key="1">
    <source>
        <dbReference type="ARBA" id="ARBA00004948"/>
    </source>
</evidence>
<evidence type="ECO:0000313" key="5">
    <source>
        <dbReference type="Proteomes" id="UP000787625"/>
    </source>
</evidence>
<proteinExistence type="predicted"/>
<name>A0A9D2UJ22_9BACT</name>
<dbReference type="PANTHER" id="PTHR20857">
    <property type="entry name" value="THIAMINE-PHOSPHATE PYROPHOSPHORYLASE"/>
    <property type="match status" value="1"/>
</dbReference>
<evidence type="ECO:0000256" key="2">
    <source>
        <dbReference type="ARBA" id="ARBA00022977"/>
    </source>
</evidence>
<comment type="caution">
    <text evidence="4">The sequence shown here is derived from an EMBL/GenBank/DDBJ whole genome shotgun (WGS) entry which is preliminary data.</text>
</comment>
<organism evidence="4 5">
    <name type="scientific">Candidatus Avibacteroides avistercoris</name>
    <dbReference type="NCBI Taxonomy" id="2840690"/>
    <lineage>
        <taxon>Bacteria</taxon>
        <taxon>Pseudomonadati</taxon>
        <taxon>Bacteroidota</taxon>
        <taxon>Bacteroidia</taxon>
        <taxon>Bacteroidales</taxon>
        <taxon>Bacteroidaceae</taxon>
        <taxon>Bacteroidaceae incertae sedis</taxon>
        <taxon>Candidatus Avibacteroides</taxon>
    </lineage>
</organism>
<evidence type="ECO:0000259" key="3">
    <source>
        <dbReference type="Pfam" id="PF02581"/>
    </source>
</evidence>
<dbReference type="Proteomes" id="UP000787625">
    <property type="component" value="Unassembled WGS sequence"/>
</dbReference>
<dbReference type="SUPFAM" id="SSF51391">
    <property type="entry name" value="Thiamin phosphate synthase"/>
    <property type="match status" value="1"/>
</dbReference>